<protein>
    <submittedName>
        <fullName evidence="2">Uncharacterized protein</fullName>
    </submittedName>
</protein>
<name>A0A6J4N3Z3_9PSEU</name>
<reference evidence="2" key="1">
    <citation type="submission" date="2020-02" db="EMBL/GenBank/DDBJ databases">
        <authorList>
            <person name="Meier V. D."/>
        </authorList>
    </citation>
    <scope>NUCLEOTIDE SEQUENCE</scope>
    <source>
        <strain evidence="2">AVDCRST_MAG66</strain>
    </source>
</reference>
<feature type="non-terminal residue" evidence="2">
    <location>
        <position position="129"/>
    </location>
</feature>
<dbReference type="EMBL" id="CADCUS010000001">
    <property type="protein sequence ID" value="CAA9376745.1"/>
    <property type="molecule type" value="Genomic_DNA"/>
</dbReference>
<evidence type="ECO:0000313" key="2">
    <source>
        <dbReference type="EMBL" id="CAA9376745.1"/>
    </source>
</evidence>
<feature type="non-terminal residue" evidence="2">
    <location>
        <position position="1"/>
    </location>
</feature>
<evidence type="ECO:0000256" key="1">
    <source>
        <dbReference type="SAM" id="MobiDB-lite"/>
    </source>
</evidence>
<feature type="region of interest" description="Disordered" evidence="1">
    <location>
        <begin position="1"/>
        <end position="129"/>
    </location>
</feature>
<accession>A0A6J4N3Z3</accession>
<sequence>ADDPTGRARRTPLDPPQRRPLGGRVGHRRGDAGGPPARTGGGGRQRHRARLRPGGAGPGGRRAGAVRPPRRGGAGDRPRPVAAEAGVPGLPGTRPPDDRAAGRGGAGAPLAGRHAGQLRDPAGRPAGVL</sequence>
<proteinExistence type="predicted"/>
<gene>
    <name evidence="2" type="ORF">AVDCRST_MAG66-20</name>
</gene>
<dbReference type="AlphaFoldDB" id="A0A6J4N3Z3"/>
<organism evidence="2">
    <name type="scientific">uncultured Pseudonocardia sp</name>
    <dbReference type="NCBI Taxonomy" id="211455"/>
    <lineage>
        <taxon>Bacteria</taxon>
        <taxon>Bacillati</taxon>
        <taxon>Actinomycetota</taxon>
        <taxon>Actinomycetes</taxon>
        <taxon>Pseudonocardiales</taxon>
        <taxon>Pseudonocardiaceae</taxon>
        <taxon>Pseudonocardia</taxon>
        <taxon>environmental samples</taxon>
    </lineage>
</organism>